<dbReference type="GO" id="GO:0003978">
    <property type="term" value="F:UDP-glucose 4-epimerase activity"/>
    <property type="evidence" value="ECO:0007669"/>
    <property type="project" value="InterPro"/>
</dbReference>
<dbReference type="Pfam" id="PF01370">
    <property type="entry name" value="Epimerase"/>
    <property type="match status" value="1"/>
</dbReference>
<accession>A0A9N9RS03</accession>
<evidence type="ECO:0000256" key="4">
    <source>
        <dbReference type="ARBA" id="ARBA00023027"/>
    </source>
</evidence>
<keyword evidence="5" id="KW-0119">Carbohydrate metabolism</keyword>
<dbReference type="InterPro" id="IPR036291">
    <property type="entry name" value="NAD(P)-bd_dom_sf"/>
</dbReference>
<evidence type="ECO:0000313" key="10">
    <source>
        <dbReference type="Proteomes" id="UP001153620"/>
    </source>
</evidence>
<evidence type="ECO:0000256" key="7">
    <source>
        <dbReference type="ARBA" id="ARBA00031827"/>
    </source>
</evidence>
<dbReference type="PANTHER" id="PTHR43725:SF31">
    <property type="entry name" value="UDP-GLUCOSE 4-EPIMERASE"/>
    <property type="match status" value="1"/>
</dbReference>
<comment type="cofactor">
    <cofactor evidence="2">
        <name>NAD(+)</name>
        <dbReference type="ChEBI" id="CHEBI:57540"/>
    </cofactor>
</comment>
<sequence length="332" mass="37029">MADNCILITGAAGFIGSHCVVALAEAGYNVIAMENSKSTNNLAFQQINKILGWEVKTCRCDLLNYEEIVKIFERYKITTVIHLAAMKGVSESMNYPIECYRKNLVSTLNLLEVMRLYGVKNLIFSSSCAIYGNQVQMPVAETALPHSISNVYGKSKLFIEKILSDLSRSDKEFKITILRYFNPVGAHSSGLIGEDPKRKQISFLTLLGKAALDKEMNLSLFGSSNIRDFVHVMDVGEAHVAAVSNLESGDSFKVFNIGSGIGISLLQLIKIFEHVNCVKISYTIKDRQESEIEAIIADTTLAETDLGWKSRKTVEEMCTDCWKWMTYNAINF</sequence>
<dbReference type="OrthoDB" id="2735536at2759"/>
<dbReference type="PRINTS" id="PR01713">
    <property type="entry name" value="NUCEPIMERASE"/>
</dbReference>
<protein>
    <recommendedName>
        <fullName evidence="7">UDP-N-acetylglucosamine 4-epimerase</fullName>
        <ecNumber evidence="3">5.1.3.7</ecNumber>
    </recommendedName>
    <alternativeName>
        <fullName evidence="7">UDP-N-acetylglucosamine 4-epimerase</fullName>
    </alternativeName>
</protein>
<dbReference type="GO" id="GO:0003974">
    <property type="term" value="F:UDP-N-acetylglucosamine 4-epimerase activity"/>
    <property type="evidence" value="ECO:0007669"/>
    <property type="project" value="UniProtKB-EC"/>
</dbReference>
<dbReference type="InterPro" id="IPR001509">
    <property type="entry name" value="Epimerase_deHydtase"/>
</dbReference>
<dbReference type="PANTHER" id="PTHR43725">
    <property type="entry name" value="UDP-GLUCOSE 4-EPIMERASE"/>
    <property type="match status" value="1"/>
</dbReference>
<evidence type="ECO:0000259" key="8">
    <source>
        <dbReference type="Pfam" id="PF01370"/>
    </source>
</evidence>
<dbReference type="AlphaFoldDB" id="A0A9N9RS03"/>
<evidence type="ECO:0000256" key="3">
    <source>
        <dbReference type="ARBA" id="ARBA00013175"/>
    </source>
</evidence>
<organism evidence="9 10">
    <name type="scientific">Chironomus riparius</name>
    <dbReference type="NCBI Taxonomy" id="315576"/>
    <lineage>
        <taxon>Eukaryota</taxon>
        <taxon>Metazoa</taxon>
        <taxon>Ecdysozoa</taxon>
        <taxon>Arthropoda</taxon>
        <taxon>Hexapoda</taxon>
        <taxon>Insecta</taxon>
        <taxon>Pterygota</taxon>
        <taxon>Neoptera</taxon>
        <taxon>Endopterygota</taxon>
        <taxon>Diptera</taxon>
        <taxon>Nematocera</taxon>
        <taxon>Chironomoidea</taxon>
        <taxon>Chironomidae</taxon>
        <taxon>Chironominae</taxon>
        <taxon>Chironomus</taxon>
    </lineage>
</organism>
<evidence type="ECO:0000256" key="2">
    <source>
        <dbReference type="ARBA" id="ARBA00001911"/>
    </source>
</evidence>
<name>A0A9N9RS03_9DIPT</name>
<evidence type="ECO:0000256" key="1">
    <source>
        <dbReference type="ARBA" id="ARBA00000014"/>
    </source>
</evidence>
<keyword evidence="6" id="KW-0413">Isomerase</keyword>
<evidence type="ECO:0000256" key="5">
    <source>
        <dbReference type="ARBA" id="ARBA00023144"/>
    </source>
</evidence>
<keyword evidence="10" id="KW-1185">Reference proteome</keyword>
<dbReference type="InterPro" id="IPR005886">
    <property type="entry name" value="UDP_G4E"/>
</dbReference>
<comment type="catalytic activity">
    <reaction evidence="1">
        <text>UDP-N-acetyl-alpha-D-glucosamine = UDP-N-acetyl-alpha-D-galactosamine</text>
        <dbReference type="Rhea" id="RHEA:20517"/>
        <dbReference type="ChEBI" id="CHEBI:57705"/>
        <dbReference type="ChEBI" id="CHEBI:67138"/>
        <dbReference type="EC" id="5.1.3.7"/>
    </reaction>
</comment>
<feature type="domain" description="NAD-dependent epimerase/dehydratase" evidence="8">
    <location>
        <begin position="6"/>
        <end position="258"/>
    </location>
</feature>
<proteinExistence type="predicted"/>
<reference evidence="9" key="2">
    <citation type="submission" date="2022-10" db="EMBL/GenBank/DDBJ databases">
        <authorList>
            <consortium name="ENA_rothamsted_submissions"/>
            <consortium name="culmorum"/>
            <person name="King R."/>
        </authorList>
    </citation>
    <scope>NUCLEOTIDE SEQUENCE</scope>
</reference>
<evidence type="ECO:0000313" key="9">
    <source>
        <dbReference type="EMBL" id="CAG9801935.1"/>
    </source>
</evidence>
<gene>
    <name evidence="9" type="ORF">CHIRRI_LOCUS4855</name>
</gene>
<keyword evidence="4" id="KW-0520">NAD</keyword>
<dbReference type="Gene3D" id="3.90.25.10">
    <property type="entry name" value="UDP-galactose 4-epimerase, domain 1"/>
    <property type="match status" value="1"/>
</dbReference>
<dbReference type="SUPFAM" id="SSF51735">
    <property type="entry name" value="NAD(P)-binding Rossmann-fold domains"/>
    <property type="match status" value="1"/>
</dbReference>
<dbReference type="NCBIfam" id="TIGR01179">
    <property type="entry name" value="galE"/>
    <property type="match status" value="1"/>
</dbReference>
<dbReference type="Proteomes" id="UP001153620">
    <property type="component" value="Chromosome 2"/>
</dbReference>
<reference evidence="9" key="1">
    <citation type="submission" date="2022-01" db="EMBL/GenBank/DDBJ databases">
        <authorList>
            <person name="King R."/>
        </authorList>
    </citation>
    <scope>NUCLEOTIDE SEQUENCE</scope>
</reference>
<keyword evidence="5" id="KW-0299">Galactose metabolism</keyword>
<dbReference type="GO" id="GO:0005829">
    <property type="term" value="C:cytosol"/>
    <property type="evidence" value="ECO:0007669"/>
    <property type="project" value="TreeGrafter"/>
</dbReference>
<dbReference type="GO" id="GO:0033499">
    <property type="term" value="P:galactose catabolic process via UDP-galactose, Leloir pathway"/>
    <property type="evidence" value="ECO:0007669"/>
    <property type="project" value="TreeGrafter"/>
</dbReference>
<dbReference type="Gene3D" id="3.40.50.720">
    <property type="entry name" value="NAD(P)-binding Rossmann-like Domain"/>
    <property type="match status" value="1"/>
</dbReference>
<evidence type="ECO:0000256" key="6">
    <source>
        <dbReference type="ARBA" id="ARBA00023235"/>
    </source>
</evidence>
<dbReference type="EC" id="5.1.3.7" evidence="3"/>
<dbReference type="EMBL" id="OU895878">
    <property type="protein sequence ID" value="CAG9801935.1"/>
    <property type="molecule type" value="Genomic_DNA"/>
</dbReference>